<gene>
    <name evidence="1" type="ORF">PIB30_048942</name>
</gene>
<sequence length="166" mass="19327">MTYMESNKDPKESPARIEQLKDTADLLEKILEDRIFFLHSYTARAKVSEYEFIKADTPRQDEGSNDGGVWVAQWIEHSNMWDNYVTEVITSRILDNLTGDGQHLKQVTDRTRMQIALDLVMGKHNPKADEVCKLAISTWDRKVLIAKAKMNPRKYKRMARERKAKN</sequence>
<organism evidence="1 2">
    <name type="scientific">Stylosanthes scabra</name>
    <dbReference type="NCBI Taxonomy" id="79078"/>
    <lineage>
        <taxon>Eukaryota</taxon>
        <taxon>Viridiplantae</taxon>
        <taxon>Streptophyta</taxon>
        <taxon>Embryophyta</taxon>
        <taxon>Tracheophyta</taxon>
        <taxon>Spermatophyta</taxon>
        <taxon>Magnoliopsida</taxon>
        <taxon>eudicotyledons</taxon>
        <taxon>Gunneridae</taxon>
        <taxon>Pentapetalae</taxon>
        <taxon>rosids</taxon>
        <taxon>fabids</taxon>
        <taxon>Fabales</taxon>
        <taxon>Fabaceae</taxon>
        <taxon>Papilionoideae</taxon>
        <taxon>50 kb inversion clade</taxon>
        <taxon>dalbergioids sensu lato</taxon>
        <taxon>Dalbergieae</taxon>
        <taxon>Pterocarpus clade</taxon>
        <taxon>Stylosanthes</taxon>
    </lineage>
</organism>
<accession>A0ABU6ZG06</accession>
<dbReference type="EMBL" id="JASCZI010272185">
    <property type="protein sequence ID" value="MED6220868.1"/>
    <property type="molecule type" value="Genomic_DNA"/>
</dbReference>
<reference evidence="1 2" key="1">
    <citation type="journal article" date="2023" name="Plants (Basel)">
        <title>Bridging the Gap: Combining Genomics and Transcriptomics Approaches to Understand Stylosanthes scabra, an Orphan Legume from the Brazilian Caatinga.</title>
        <authorList>
            <person name="Ferreira-Neto J.R.C."/>
            <person name="da Silva M.D."/>
            <person name="Binneck E."/>
            <person name="de Melo N.F."/>
            <person name="da Silva R.H."/>
            <person name="de Melo A.L.T.M."/>
            <person name="Pandolfi V."/>
            <person name="Bustamante F.O."/>
            <person name="Brasileiro-Vidal A.C."/>
            <person name="Benko-Iseppon A.M."/>
        </authorList>
    </citation>
    <scope>NUCLEOTIDE SEQUENCE [LARGE SCALE GENOMIC DNA]</scope>
    <source>
        <tissue evidence="1">Leaves</tissue>
    </source>
</reference>
<name>A0ABU6ZG06_9FABA</name>
<comment type="caution">
    <text evidence="1">The sequence shown here is derived from an EMBL/GenBank/DDBJ whole genome shotgun (WGS) entry which is preliminary data.</text>
</comment>
<evidence type="ECO:0000313" key="1">
    <source>
        <dbReference type="EMBL" id="MED6220868.1"/>
    </source>
</evidence>
<dbReference type="Proteomes" id="UP001341840">
    <property type="component" value="Unassembled WGS sequence"/>
</dbReference>
<protein>
    <submittedName>
        <fullName evidence="1">Uncharacterized protein</fullName>
    </submittedName>
</protein>
<proteinExistence type="predicted"/>
<evidence type="ECO:0000313" key="2">
    <source>
        <dbReference type="Proteomes" id="UP001341840"/>
    </source>
</evidence>
<keyword evidence="2" id="KW-1185">Reference proteome</keyword>